<protein>
    <submittedName>
        <fullName evidence="2">Uncharacterized protein</fullName>
    </submittedName>
</protein>
<evidence type="ECO:0000313" key="3">
    <source>
        <dbReference type="Proteomes" id="UP000786693"/>
    </source>
</evidence>
<dbReference type="Proteomes" id="UP000786693">
    <property type="component" value="Unassembled WGS sequence"/>
</dbReference>
<evidence type="ECO:0000313" key="2">
    <source>
        <dbReference type="EMBL" id="GIT96159.1"/>
    </source>
</evidence>
<proteinExistence type="predicted"/>
<feature type="region of interest" description="Disordered" evidence="1">
    <location>
        <begin position="52"/>
        <end position="79"/>
    </location>
</feature>
<sequence>MTNSAPVRVDPGHVPLVVLGQAHAPTLCPAYASRSVLNGSARACKARPCADDANPMLPNDRFDASAAPAVGRPKHRTDR</sequence>
<name>A0ABQ4NP39_9RHOB</name>
<organism evidence="2 3">
    <name type="scientific">Jannaschia pagri</name>
    <dbReference type="NCBI Taxonomy" id="2829797"/>
    <lineage>
        <taxon>Bacteria</taxon>
        <taxon>Pseudomonadati</taxon>
        <taxon>Pseudomonadota</taxon>
        <taxon>Alphaproteobacteria</taxon>
        <taxon>Rhodobacterales</taxon>
        <taxon>Roseobacteraceae</taxon>
        <taxon>Jannaschia</taxon>
    </lineage>
</organism>
<reference evidence="2 3" key="1">
    <citation type="submission" date="2021-05" db="EMBL/GenBank/DDBJ databases">
        <title>Bacteria Genome sequencing.</title>
        <authorList>
            <person name="Takabe Y."/>
            <person name="Nakajima Y."/>
            <person name="Suzuki S."/>
            <person name="Shiozaki T."/>
        </authorList>
    </citation>
    <scope>NUCLEOTIDE SEQUENCE [LARGE SCALE GENOMIC DNA]</scope>
    <source>
        <strain evidence="2 3">AI_62</strain>
    </source>
</reference>
<evidence type="ECO:0000256" key="1">
    <source>
        <dbReference type="SAM" id="MobiDB-lite"/>
    </source>
</evidence>
<comment type="caution">
    <text evidence="2">The sequence shown here is derived from an EMBL/GenBank/DDBJ whole genome shotgun (WGS) entry which is preliminary data.</text>
</comment>
<accession>A0ABQ4NP39</accession>
<dbReference type="EMBL" id="BPFH01000005">
    <property type="protein sequence ID" value="GIT96159.1"/>
    <property type="molecule type" value="Genomic_DNA"/>
</dbReference>
<keyword evidence="3" id="KW-1185">Reference proteome</keyword>
<dbReference type="RefSeq" id="WP_220749664.1">
    <property type="nucleotide sequence ID" value="NZ_BPFH01000005.1"/>
</dbReference>
<gene>
    <name evidence="2" type="ORF">JANAI62_27820</name>
</gene>